<evidence type="ECO:0000313" key="1">
    <source>
        <dbReference type="EMBL" id="ELA09559.1"/>
    </source>
</evidence>
<dbReference type="PATRIC" id="fig|1230338.3.peg.892"/>
<dbReference type="Gene3D" id="2.160.10.10">
    <property type="entry name" value="Hexapeptide repeat proteins"/>
    <property type="match status" value="1"/>
</dbReference>
<dbReference type="InterPro" id="IPR011004">
    <property type="entry name" value="Trimer_LpxA-like_sf"/>
</dbReference>
<dbReference type="EMBL" id="ANIN01000001">
    <property type="protein sequence ID" value="ELA09559.1"/>
    <property type="molecule type" value="Genomic_DNA"/>
</dbReference>
<dbReference type="SUPFAM" id="SSF51161">
    <property type="entry name" value="Trimeric LpxA-like enzymes"/>
    <property type="match status" value="1"/>
</dbReference>
<dbReference type="Proteomes" id="UP000023795">
    <property type="component" value="Unassembled WGS sequence"/>
</dbReference>
<organism evidence="1 2">
    <name type="scientific">Moraxella macacae 0408225</name>
    <dbReference type="NCBI Taxonomy" id="1230338"/>
    <lineage>
        <taxon>Bacteria</taxon>
        <taxon>Pseudomonadati</taxon>
        <taxon>Pseudomonadota</taxon>
        <taxon>Gammaproteobacteria</taxon>
        <taxon>Moraxellales</taxon>
        <taxon>Moraxellaceae</taxon>
        <taxon>Moraxella</taxon>
    </lineage>
</organism>
<evidence type="ECO:0000313" key="2">
    <source>
        <dbReference type="Proteomes" id="UP000023795"/>
    </source>
</evidence>
<dbReference type="eggNOG" id="COG0663">
    <property type="taxonomic scope" value="Bacteria"/>
</dbReference>
<dbReference type="InterPro" id="IPR001451">
    <property type="entry name" value="Hexapep"/>
</dbReference>
<dbReference type="PANTHER" id="PTHR13061">
    <property type="entry name" value="DYNACTIN SUBUNIT P25"/>
    <property type="match status" value="1"/>
</dbReference>
<accession>L2F943</accession>
<dbReference type="CDD" id="cd04645">
    <property type="entry name" value="LbH_gamma_CA_like"/>
    <property type="match status" value="1"/>
</dbReference>
<gene>
    <name evidence="1" type="ORF">MOMA_04115</name>
</gene>
<dbReference type="PANTHER" id="PTHR13061:SF29">
    <property type="entry name" value="GAMMA CARBONIC ANHYDRASE-LIKE 1, MITOCHONDRIAL-RELATED"/>
    <property type="match status" value="1"/>
</dbReference>
<dbReference type="AlphaFoldDB" id="L2F943"/>
<dbReference type="STRING" id="1230338.MOMA_04115"/>
<dbReference type="Pfam" id="PF00132">
    <property type="entry name" value="Hexapep"/>
    <property type="match status" value="1"/>
</dbReference>
<sequence length="192" mass="20726">MLKTAISKEILKKGVFMIYQYQDKKITHNTPFTGWIAESAQVIGDVVLGENVSVWFGAVIRGDNCTIHIGDDTNIQENCVIHTDAGIQVHIGQGVTVGHLAMLHGCTIGDNSLIGIGAVVLNHANIGKNCLIGANTLITEGMQIPDNSVVMGSPGKVVKTLSWEQAEKLKLSAQMYVEKAQSFKQNLTVIEL</sequence>
<protein>
    <submittedName>
        <fullName evidence="1">Carbonic anhydrase</fullName>
    </submittedName>
</protein>
<name>L2F943_9GAMM</name>
<dbReference type="InterPro" id="IPR047324">
    <property type="entry name" value="LbH_gamma_CA-like"/>
</dbReference>
<reference evidence="1 2" key="1">
    <citation type="journal article" date="2013" name="Genome Announc.">
        <title>Genome Sequence of Moraxella macacae 0408225, a Novel Bacterial Species Isolated from a Cynomolgus Macaque with Epistaxis.</title>
        <authorList>
            <person name="Ladner J.T."/>
            <person name="Whitehouse C.A."/>
            <person name="Koroleva G.I."/>
            <person name="Palacios G.F."/>
        </authorList>
    </citation>
    <scope>NUCLEOTIDE SEQUENCE [LARGE SCALE GENOMIC DNA]</scope>
    <source>
        <strain evidence="1 2">0408225</strain>
    </source>
</reference>
<dbReference type="InterPro" id="IPR050484">
    <property type="entry name" value="Transf_Hexapept/Carb_Anhydrase"/>
</dbReference>
<comment type="caution">
    <text evidence="1">The sequence shown here is derived from an EMBL/GenBank/DDBJ whole genome shotgun (WGS) entry which is preliminary data.</text>
</comment>
<keyword evidence="2" id="KW-1185">Reference proteome</keyword>
<proteinExistence type="predicted"/>